<dbReference type="Pfam" id="PF05512">
    <property type="entry name" value="AWPM-19"/>
    <property type="match status" value="1"/>
</dbReference>
<dbReference type="PANTHER" id="PTHR33294">
    <property type="entry name" value="AWPM-19-LIKE FAMILY PROTEIN"/>
    <property type="match status" value="1"/>
</dbReference>
<dbReference type="InterPro" id="IPR008390">
    <property type="entry name" value="AWPM-19"/>
</dbReference>
<feature type="transmembrane region" description="Helical" evidence="1">
    <location>
        <begin position="83"/>
        <end position="103"/>
    </location>
</feature>
<feature type="transmembrane region" description="Helical" evidence="1">
    <location>
        <begin position="12"/>
        <end position="31"/>
    </location>
</feature>
<feature type="transmembrane region" description="Helical" evidence="1">
    <location>
        <begin position="51"/>
        <end position="71"/>
    </location>
</feature>
<dbReference type="OrthoDB" id="1919377at2759"/>
<accession>A0A8T0VNB7</accession>
<keyword evidence="1" id="KW-0812">Transmembrane</keyword>
<keyword evidence="3" id="KW-1185">Reference proteome</keyword>
<organism evidence="2 3">
    <name type="scientific">Panicum virgatum</name>
    <name type="common">Blackwell switchgrass</name>
    <dbReference type="NCBI Taxonomy" id="38727"/>
    <lineage>
        <taxon>Eukaryota</taxon>
        <taxon>Viridiplantae</taxon>
        <taxon>Streptophyta</taxon>
        <taxon>Embryophyta</taxon>
        <taxon>Tracheophyta</taxon>
        <taxon>Spermatophyta</taxon>
        <taxon>Magnoliopsida</taxon>
        <taxon>Liliopsida</taxon>
        <taxon>Poales</taxon>
        <taxon>Poaceae</taxon>
        <taxon>PACMAD clade</taxon>
        <taxon>Panicoideae</taxon>
        <taxon>Panicodae</taxon>
        <taxon>Paniceae</taxon>
        <taxon>Panicinae</taxon>
        <taxon>Panicum</taxon>
        <taxon>Panicum sect. Hiantes</taxon>
    </lineage>
</organism>
<dbReference type="Proteomes" id="UP000823388">
    <property type="component" value="Chromosome 2N"/>
</dbReference>
<proteinExistence type="predicted"/>
<keyword evidence="1" id="KW-0472">Membrane</keyword>
<feature type="transmembrane region" description="Helical" evidence="1">
    <location>
        <begin position="123"/>
        <end position="144"/>
    </location>
</feature>
<dbReference type="AlphaFoldDB" id="A0A8T0VNB7"/>
<comment type="caution">
    <text evidence="2">The sequence shown here is derived from an EMBL/GenBank/DDBJ whole genome shotgun (WGS) entry which is preliminary data.</text>
</comment>
<sequence>MAGVGRNMVAPLMVLNLIMYLIVIGFASWNLNHFINGQTNYPGVAGNGATFYFLVFAILAGVVGAASKLAGVHHVRAWRHDSLATSAASSLIAWAVTALAFGLACKEIHIGGHRGWRLRVLEAFVIILAFTQLLYVMMLHAGLFGGSDGYRDHDYGVGGAAGEPKGPRV</sequence>
<gene>
    <name evidence="2" type="ORF">PVAP13_2NG274300</name>
</gene>
<keyword evidence="1" id="KW-1133">Transmembrane helix</keyword>
<evidence type="ECO:0000313" key="2">
    <source>
        <dbReference type="EMBL" id="KAG2633179.1"/>
    </source>
</evidence>
<evidence type="ECO:0000256" key="1">
    <source>
        <dbReference type="SAM" id="Phobius"/>
    </source>
</evidence>
<dbReference type="EMBL" id="CM029040">
    <property type="protein sequence ID" value="KAG2633179.1"/>
    <property type="molecule type" value="Genomic_DNA"/>
</dbReference>
<evidence type="ECO:0000313" key="3">
    <source>
        <dbReference type="Proteomes" id="UP000823388"/>
    </source>
</evidence>
<name>A0A8T0VNB7_PANVG</name>
<dbReference type="PANTHER" id="PTHR33294:SF5">
    <property type="entry name" value="AWPM-19-LIKE FAMILY PROTEIN"/>
    <property type="match status" value="1"/>
</dbReference>
<reference evidence="2" key="1">
    <citation type="submission" date="2020-05" db="EMBL/GenBank/DDBJ databases">
        <title>WGS assembly of Panicum virgatum.</title>
        <authorList>
            <person name="Lovell J.T."/>
            <person name="Jenkins J."/>
            <person name="Shu S."/>
            <person name="Juenger T.E."/>
            <person name="Schmutz J."/>
        </authorList>
    </citation>
    <scope>NUCLEOTIDE SEQUENCE</scope>
    <source>
        <strain evidence="2">AP13</strain>
    </source>
</reference>
<protein>
    <submittedName>
        <fullName evidence="2">Uncharacterized protein</fullName>
    </submittedName>
</protein>